<evidence type="ECO:0000313" key="1">
    <source>
        <dbReference type="EMBL" id="MPM71839.1"/>
    </source>
</evidence>
<proteinExistence type="predicted"/>
<sequence length="54" mass="6128">MKFGWHIVQPIEPYNLLGEIGHTFAVGTVGRDMDIIPLDLKVKPFKILDHLRTG</sequence>
<name>A0A645C2J6_9ZZZZ</name>
<organism evidence="1">
    <name type="scientific">bioreactor metagenome</name>
    <dbReference type="NCBI Taxonomy" id="1076179"/>
    <lineage>
        <taxon>unclassified sequences</taxon>
        <taxon>metagenomes</taxon>
        <taxon>ecological metagenomes</taxon>
    </lineage>
</organism>
<comment type="caution">
    <text evidence="1">The sequence shown here is derived from an EMBL/GenBank/DDBJ whole genome shotgun (WGS) entry which is preliminary data.</text>
</comment>
<dbReference type="EMBL" id="VSSQ01024364">
    <property type="protein sequence ID" value="MPM71839.1"/>
    <property type="molecule type" value="Genomic_DNA"/>
</dbReference>
<accession>A0A645C2J6</accession>
<gene>
    <name evidence="1" type="ORF">SDC9_118810</name>
</gene>
<protein>
    <submittedName>
        <fullName evidence="1">Uncharacterized protein</fullName>
    </submittedName>
</protein>
<reference evidence="1" key="1">
    <citation type="submission" date="2019-08" db="EMBL/GenBank/DDBJ databases">
        <authorList>
            <person name="Kucharzyk K."/>
            <person name="Murdoch R.W."/>
            <person name="Higgins S."/>
            <person name="Loffler F."/>
        </authorList>
    </citation>
    <scope>NUCLEOTIDE SEQUENCE</scope>
</reference>
<dbReference type="AlphaFoldDB" id="A0A645C2J6"/>